<feature type="binding site" evidence="3">
    <location>
        <position position="158"/>
    </location>
    <ligand>
        <name>a divalent metal cation</name>
        <dbReference type="ChEBI" id="CHEBI:60240"/>
        <label>2</label>
    </ligand>
</feature>
<dbReference type="AlphaFoldDB" id="A0A0F4LBD8"/>
<organism evidence="5 6">
    <name type="scientific">Lactobacillus melliventris</name>
    <dbReference type="NCBI Taxonomy" id="1218507"/>
    <lineage>
        <taxon>Bacteria</taxon>
        <taxon>Bacillati</taxon>
        <taxon>Bacillota</taxon>
        <taxon>Bacilli</taxon>
        <taxon>Lactobacillales</taxon>
        <taxon>Lactobacillaceae</taxon>
        <taxon>Lactobacillus</taxon>
    </lineage>
</organism>
<dbReference type="GO" id="GO:0008270">
    <property type="term" value="F:zinc ion binding"/>
    <property type="evidence" value="ECO:0007669"/>
    <property type="project" value="InterPro"/>
</dbReference>
<feature type="binding site" evidence="3">
    <location>
        <position position="14"/>
    </location>
    <ligand>
        <name>a divalent metal cation</name>
        <dbReference type="ChEBI" id="CHEBI:60240"/>
        <label>1</label>
    </ligand>
</feature>
<evidence type="ECO:0000256" key="2">
    <source>
        <dbReference type="ARBA" id="ARBA00022801"/>
    </source>
</evidence>
<comment type="caution">
    <text evidence="4">Lacks conserved residue(s) required for the propagation of feature annotation.</text>
</comment>
<dbReference type="Gene3D" id="3.20.20.140">
    <property type="entry name" value="Metal-dependent hydrolases"/>
    <property type="match status" value="1"/>
</dbReference>
<accession>A0A0F4LBD8</accession>
<evidence type="ECO:0000313" key="6">
    <source>
        <dbReference type="Proteomes" id="UP000033531"/>
    </source>
</evidence>
<feature type="binding site" evidence="3">
    <location>
        <position position="186"/>
    </location>
    <ligand>
        <name>a divalent metal cation</name>
        <dbReference type="ChEBI" id="CHEBI:60240"/>
        <label>2</label>
    </ligand>
</feature>
<dbReference type="PIRSF" id="PIRSF016839">
    <property type="entry name" value="PhP"/>
    <property type="match status" value="1"/>
</dbReference>
<dbReference type="STRING" id="1218507.JF74_17260"/>
<comment type="caution">
    <text evidence="5">The sequence shown here is derived from an EMBL/GenBank/DDBJ whole genome shotgun (WGS) entry which is preliminary data.</text>
</comment>
<evidence type="ECO:0000256" key="4">
    <source>
        <dbReference type="PROSITE-ProRule" id="PRU00679"/>
    </source>
</evidence>
<evidence type="ECO:0000313" key="5">
    <source>
        <dbReference type="EMBL" id="KJY55608.1"/>
    </source>
</evidence>
<dbReference type="PANTHER" id="PTHR10819">
    <property type="entry name" value="PHOSPHOTRIESTERASE-RELATED"/>
    <property type="match status" value="1"/>
</dbReference>
<dbReference type="InterPro" id="IPR032466">
    <property type="entry name" value="Metal_Hydrolase"/>
</dbReference>
<dbReference type="PROSITE" id="PS51347">
    <property type="entry name" value="PHOSPHOTRIESTERASE_2"/>
    <property type="match status" value="1"/>
</dbReference>
<dbReference type="RefSeq" id="WP_046325635.1">
    <property type="nucleotide sequence ID" value="NZ_JBHTMT010000002.1"/>
</dbReference>
<protein>
    <submittedName>
        <fullName evidence="5">Phosphotriesterase like protein</fullName>
    </submittedName>
</protein>
<keyword evidence="1 3" id="KW-0479">Metal-binding</keyword>
<dbReference type="InterPro" id="IPR001559">
    <property type="entry name" value="Phosphotriesterase"/>
</dbReference>
<reference evidence="5 6" key="1">
    <citation type="submission" date="2015-01" db="EMBL/GenBank/DDBJ databases">
        <title>Comparative genomics of the lactic acid bacteria isolated from the honey bee gut.</title>
        <authorList>
            <person name="Ellegaard K.M."/>
            <person name="Tamarit D."/>
            <person name="Javelind E."/>
            <person name="Olofsson T."/>
            <person name="Andersson S.G."/>
            <person name="Vasquez A."/>
        </authorList>
    </citation>
    <scope>NUCLEOTIDE SEQUENCE [LARGE SCALE GENOMIC DNA]</scope>
    <source>
        <strain evidence="5 6">Hma8</strain>
    </source>
</reference>
<dbReference type="PATRIC" id="fig|1218507.3.peg.1929"/>
<evidence type="ECO:0000256" key="1">
    <source>
        <dbReference type="ARBA" id="ARBA00022723"/>
    </source>
</evidence>
<dbReference type="Proteomes" id="UP000033531">
    <property type="component" value="Unassembled WGS sequence"/>
</dbReference>
<proteinExistence type="inferred from homology"/>
<dbReference type="SUPFAM" id="SSF51556">
    <property type="entry name" value="Metallo-dependent hydrolases"/>
    <property type="match status" value="1"/>
</dbReference>
<dbReference type="EMBL" id="JXLI01000014">
    <property type="protein sequence ID" value="KJY55608.1"/>
    <property type="molecule type" value="Genomic_DNA"/>
</dbReference>
<name>A0A0F4LBD8_9LACO</name>
<keyword evidence="2" id="KW-0378">Hydrolase</keyword>
<dbReference type="HOGENOM" id="CLU_054760_1_1_9"/>
<dbReference type="OrthoDB" id="105927at2"/>
<sequence>MTVLKPGITYAHEHIPIDRSEVIEDEDALLDSQQLVIQELKELYKKGVRNFVEATSRGIGRNVAYAQKVATETGINIVQATGWYQSAFLPIEVYQLSVTQLAEMMIKDITIGIKNTDIKAGVIGEIATTKNRWTEQEEKVYNAAVIASKETHTPIMTHTSKGTLGHEQVEFFQKKHANLSKIIIGHVDLTGNPNYVLEMLKTGINVEIDTIGKNNYMSDAKRVDIIKAAQDAGFTDQIVMSMDITRKSHLKANGGIGYAYLLDSFIPELKAGGVTEGFINKMLVENPQRIFGGDWND</sequence>
<comment type="similarity">
    <text evidence="4">Belongs to the metallo-dependent hydrolases superfamily. Phosphotriesterase family.</text>
</comment>
<dbReference type="PANTHER" id="PTHR10819:SF3">
    <property type="entry name" value="PHOSPHOTRIESTERASE-RELATED PROTEIN"/>
    <property type="match status" value="1"/>
</dbReference>
<evidence type="ECO:0000256" key="3">
    <source>
        <dbReference type="PIRSR" id="PIRSR601559-52"/>
    </source>
</evidence>
<comment type="cofactor">
    <cofactor evidence="3">
        <name>a divalent metal cation</name>
        <dbReference type="ChEBI" id="CHEBI:60240"/>
    </cofactor>
    <text evidence="3">Binds 2 divalent metal cations per subunit.</text>
</comment>
<dbReference type="GO" id="GO:0016787">
    <property type="term" value="F:hydrolase activity"/>
    <property type="evidence" value="ECO:0007669"/>
    <property type="project" value="UniProtKB-KW"/>
</dbReference>
<feature type="binding site" evidence="3">
    <location>
        <position position="243"/>
    </location>
    <ligand>
        <name>a divalent metal cation</name>
        <dbReference type="ChEBI" id="CHEBI:60240"/>
        <label>1</label>
    </ligand>
</feature>
<feature type="binding site" evidence="3">
    <location>
        <position position="12"/>
    </location>
    <ligand>
        <name>a divalent metal cation</name>
        <dbReference type="ChEBI" id="CHEBI:60240"/>
        <label>1</label>
    </ligand>
</feature>
<feature type="binding site" evidence="3">
    <location>
        <position position="125"/>
    </location>
    <ligand>
        <name>a divalent metal cation</name>
        <dbReference type="ChEBI" id="CHEBI:60240"/>
        <label>2</label>
    </ligand>
</feature>
<gene>
    <name evidence="5" type="ORF">JF74_17260</name>
</gene>
<dbReference type="Pfam" id="PF02126">
    <property type="entry name" value="PTE"/>
    <property type="match status" value="1"/>
</dbReference>
<feature type="binding site" evidence="3">
    <location>
        <position position="125"/>
    </location>
    <ligand>
        <name>a divalent metal cation</name>
        <dbReference type="ChEBI" id="CHEBI:60240"/>
        <label>1</label>
    </ligand>
</feature>